<comment type="caution">
    <text evidence="2">The sequence shown here is derived from an EMBL/GenBank/DDBJ whole genome shotgun (WGS) entry which is preliminary data.</text>
</comment>
<gene>
    <name evidence="2" type="ORF">BJX66DRAFT_305518</name>
</gene>
<feature type="domain" description="F-box" evidence="1">
    <location>
        <begin position="1"/>
        <end position="46"/>
    </location>
</feature>
<organism evidence="2 3">
    <name type="scientific">Aspergillus keveii</name>
    <dbReference type="NCBI Taxonomy" id="714993"/>
    <lineage>
        <taxon>Eukaryota</taxon>
        <taxon>Fungi</taxon>
        <taxon>Dikarya</taxon>
        <taxon>Ascomycota</taxon>
        <taxon>Pezizomycotina</taxon>
        <taxon>Eurotiomycetes</taxon>
        <taxon>Eurotiomycetidae</taxon>
        <taxon>Eurotiales</taxon>
        <taxon>Aspergillaceae</taxon>
        <taxon>Aspergillus</taxon>
        <taxon>Aspergillus subgen. Nidulantes</taxon>
    </lineage>
</organism>
<dbReference type="PROSITE" id="PS50181">
    <property type="entry name" value="FBOX"/>
    <property type="match status" value="1"/>
</dbReference>
<evidence type="ECO:0000313" key="2">
    <source>
        <dbReference type="EMBL" id="KAL2793723.1"/>
    </source>
</evidence>
<keyword evidence="3" id="KW-1185">Reference proteome</keyword>
<protein>
    <recommendedName>
        <fullName evidence="1">F-box domain-containing protein</fullName>
    </recommendedName>
</protein>
<evidence type="ECO:0000259" key="1">
    <source>
        <dbReference type="PROSITE" id="PS50181"/>
    </source>
</evidence>
<accession>A0ABR4G418</accession>
<proteinExistence type="predicted"/>
<dbReference type="InterPro" id="IPR001810">
    <property type="entry name" value="F-box_dom"/>
</dbReference>
<dbReference type="Proteomes" id="UP001610563">
    <property type="component" value="Unassembled WGS sequence"/>
</dbReference>
<sequence>MSFTSLPAEIVLLILDYVNSPATIRDFCLLSAKFRAIAQPLLYREITLNPEDLPLSPLLLCRTITISPLIASQVRSLEIDTEQSSDLNATEFTERRELSKHDTRLLKCEAQKLNLNSIKLFNSTFWATDSIILPLLLISRFPNLRELVINLDPAGLALLTSLAQARNADNTRQSLACLGSFRTLHLGCFRDLNGNGIEIENITLLLSFLRLSKIQISNYDSIPHDSIPYPTIDAAPDVLLGSLSVSTISLDRSSISTADMGTLVNSCKELDSLYYGQCDSQAIQLNPEQLYSQLLFQRDSLRVLQLSYEADSLGTGPSPAFTPPHFGSLLGLDHLESLTIDQIYLDAAPEFPPSLTRLSIQNCQTPIAGLLIYLANLASTGLFPNLKNVFLHSDDIYPGRMLDLPRRGATDVLFYEACRMLLGIFKGTEVTLRLNKDLLGITDRGYADAFEFGLPGVFWPFVYML</sequence>
<name>A0ABR4G418_9EURO</name>
<reference evidence="2 3" key="1">
    <citation type="submission" date="2024-07" db="EMBL/GenBank/DDBJ databases">
        <title>Section-level genome sequencing and comparative genomics of Aspergillus sections Usti and Cavernicolus.</title>
        <authorList>
            <consortium name="Lawrence Berkeley National Laboratory"/>
            <person name="Nybo J.L."/>
            <person name="Vesth T.C."/>
            <person name="Theobald S."/>
            <person name="Frisvad J.C."/>
            <person name="Larsen T.O."/>
            <person name="Kjaerboelling I."/>
            <person name="Rothschild-Mancinelli K."/>
            <person name="Lyhne E.K."/>
            <person name="Kogle M.E."/>
            <person name="Barry K."/>
            <person name="Clum A."/>
            <person name="Na H."/>
            <person name="Ledsgaard L."/>
            <person name="Lin J."/>
            <person name="Lipzen A."/>
            <person name="Kuo A."/>
            <person name="Riley R."/>
            <person name="Mondo S."/>
            <person name="Labutti K."/>
            <person name="Haridas S."/>
            <person name="Pangalinan J."/>
            <person name="Salamov A.A."/>
            <person name="Simmons B.A."/>
            <person name="Magnuson J.K."/>
            <person name="Chen J."/>
            <person name="Drula E."/>
            <person name="Henrissat B."/>
            <person name="Wiebenga A."/>
            <person name="Lubbers R.J."/>
            <person name="Gomes A.C."/>
            <person name="Makela M.R."/>
            <person name="Stajich J."/>
            <person name="Grigoriev I.V."/>
            <person name="Mortensen U.H."/>
            <person name="De Vries R.P."/>
            <person name="Baker S.E."/>
            <person name="Andersen M.R."/>
        </authorList>
    </citation>
    <scope>NUCLEOTIDE SEQUENCE [LARGE SCALE GENOMIC DNA]</scope>
    <source>
        <strain evidence="2 3">CBS 209.92</strain>
    </source>
</reference>
<dbReference type="EMBL" id="JBFTWV010000054">
    <property type="protein sequence ID" value="KAL2793723.1"/>
    <property type="molecule type" value="Genomic_DNA"/>
</dbReference>
<evidence type="ECO:0000313" key="3">
    <source>
        <dbReference type="Proteomes" id="UP001610563"/>
    </source>
</evidence>